<dbReference type="Pfam" id="PF00173">
    <property type="entry name" value="Cyt-b5"/>
    <property type="match status" value="1"/>
</dbReference>
<evidence type="ECO:0000256" key="9">
    <source>
        <dbReference type="ARBA" id="ARBA00022723"/>
    </source>
</evidence>
<dbReference type="Proteomes" id="UP001164286">
    <property type="component" value="Unassembled WGS sequence"/>
</dbReference>
<comment type="caution">
    <text evidence="24">The sequence shown here is derived from an EMBL/GenBank/DDBJ whole genome shotgun (WGS) entry which is preliminary data.</text>
</comment>
<dbReference type="InterPro" id="IPR013785">
    <property type="entry name" value="Aldolase_TIM"/>
</dbReference>
<keyword evidence="5" id="KW-0813">Transport</keyword>
<dbReference type="PROSITE" id="PS00191">
    <property type="entry name" value="CYTOCHROME_B5_1"/>
    <property type="match status" value="1"/>
</dbReference>
<comment type="similarity">
    <text evidence="16">In the N-terminal section; belongs to the cytochrome b5 family.</text>
</comment>
<evidence type="ECO:0000256" key="7">
    <source>
        <dbReference type="ARBA" id="ARBA00022630"/>
    </source>
</evidence>
<evidence type="ECO:0000259" key="22">
    <source>
        <dbReference type="PROSITE" id="PS50255"/>
    </source>
</evidence>
<dbReference type="EC" id="1.1.2.3" evidence="17"/>
<dbReference type="GO" id="GO:0005758">
    <property type="term" value="C:mitochondrial intermembrane space"/>
    <property type="evidence" value="ECO:0007669"/>
    <property type="project" value="UniProtKB-SubCell"/>
</dbReference>
<evidence type="ECO:0000259" key="23">
    <source>
        <dbReference type="PROSITE" id="PS51349"/>
    </source>
</evidence>
<dbReference type="GeneID" id="77730222"/>
<comment type="cofactor">
    <cofactor evidence="2">
        <name>heme b</name>
        <dbReference type="ChEBI" id="CHEBI:60344"/>
    </cofactor>
</comment>
<evidence type="ECO:0000256" key="1">
    <source>
        <dbReference type="ARBA" id="ARBA00001917"/>
    </source>
</evidence>
<feature type="domain" description="FMN hydroxy acid dehydrogenase" evidence="23">
    <location>
        <begin position="190"/>
        <end position="552"/>
    </location>
</feature>
<keyword evidence="8" id="KW-0288">FMN</keyword>
<dbReference type="RefSeq" id="XP_052949676.1">
    <property type="nucleotide sequence ID" value="XM_053091017.1"/>
</dbReference>
<comment type="cofactor">
    <cofactor evidence="1">
        <name>FMN</name>
        <dbReference type="ChEBI" id="CHEBI:58210"/>
    </cofactor>
</comment>
<dbReference type="PRINTS" id="PR00363">
    <property type="entry name" value="CYTOCHROMEB5"/>
</dbReference>
<sequence length="565" mass="61364">MSARFTSGLLASARALPRSARLIRPRASTRSAHTAPPRHFQSPSGSRYLALGVAAAVAATATYLGRVQLEDESSKKVAKQGAGSAGKRLISFEEVQKHSTAEDCWVVIDGKVYDVTDFLENHPGGAGIILENAGKDATRIFKPLHPPDALDQLAPEAHLGPVDPDTMPAEQALVETEEDRRIADWREKMPDAEGMLLVDDFEEWAERVLTGTGWNYYRSAADREISFQENSDAYRRYFLRPRILRNMTEGNLETEFIGIPTKLPVFISPAAMAKLGHPDGEVNLTRGAGTAGIVQGISINASCGLDEIMAARKEGQKVIFQIYLNKDRKASEALLEKVTKLGAAGIMFTVDSAYRSKRTRDVRAKSHVAAPIKNTTTANEAPSKSPKGVGAAISGYQDTNLTWDDIKFIRKHTNLPIIVKGIQSLEDVQMCVDAGVEGVILSNHGGRQCDYAPAPIDILYEIRSLRPDLFSKVDIMIDGGVRSGADVVKALALGAKAVGLGRPFLYANGTHGQEGVERVCEIMAEEITNTMRNCGANTIKDLKPEMVGPAGPWVGQNRPNWAPKP</sequence>
<gene>
    <name evidence="24" type="ORF">MKK02DRAFT_40229</name>
</gene>
<dbReference type="PROSITE" id="PS00557">
    <property type="entry name" value="FMN_HYDROXY_ACID_DH_1"/>
    <property type="match status" value="1"/>
</dbReference>
<evidence type="ECO:0000313" key="25">
    <source>
        <dbReference type="Proteomes" id="UP001164286"/>
    </source>
</evidence>
<keyword evidence="12" id="KW-0408">Iron</keyword>
<evidence type="ECO:0000256" key="10">
    <source>
        <dbReference type="ARBA" id="ARBA00022946"/>
    </source>
</evidence>
<reference evidence="24" key="1">
    <citation type="journal article" date="2022" name="G3 (Bethesda)">
        <title>High quality genome of the basidiomycete yeast Dioszegia hungarica PDD-24b-2 isolated from cloud water.</title>
        <authorList>
            <person name="Jarrige D."/>
            <person name="Haridas S."/>
            <person name="Bleykasten-Grosshans C."/>
            <person name="Joly M."/>
            <person name="Nadalig T."/>
            <person name="Sancelme M."/>
            <person name="Vuilleumier S."/>
            <person name="Grigoriev I.V."/>
            <person name="Amato P."/>
            <person name="Bringel F."/>
        </authorList>
    </citation>
    <scope>NUCLEOTIDE SEQUENCE</scope>
    <source>
        <strain evidence="24">PDD-24b-2</strain>
    </source>
</reference>
<evidence type="ECO:0000256" key="8">
    <source>
        <dbReference type="ARBA" id="ARBA00022643"/>
    </source>
</evidence>
<organism evidence="24 25">
    <name type="scientific">Dioszegia hungarica</name>
    <dbReference type="NCBI Taxonomy" id="4972"/>
    <lineage>
        <taxon>Eukaryota</taxon>
        <taxon>Fungi</taxon>
        <taxon>Dikarya</taxon>
        <taxon>Basidiomycota</taxon>
        <taxon>Agaricomycotina</taxon>
        <taxon>Tremellomycetes</taxon>
        <taxon>Tremellales</taxon>
        <taxon>Bulleribasidiaceae</taxon>
        <taxon>Dioszegia</taxon>
    </lineage>
</organism>
<dbReference type="InterPro" id="IPR036400">
    <property type="entry name" value="Cyt_B5-like_heme/steroid_sf"/>
</dbReference>
<dbReference type="AlphaFoldDB" id="A0AA38LZA8"/>
<dbReference type="InterPro" id="IPR008259">
    <property type="entry name" value="FMN_hydac_DH_AS"/>
</dbReference>
<dbReference type="FunFam" id="3.10.120.10:FF:000009">
    <property type="entry name" value="Cytochrome b2, mitochondrial, putative"/>
    <property type="match status" value="1"/>
</dbReference>
<dbReference type="InterPro" id="IPR018506">
    <property type="entry name" value="Cyt_B5_heme-BS"/>
</dbReference>
<dbReference type="SMART" id="SM01117">
    <property type="entry name" value="Cyt-b5"/>
    <property type="match status" value="1"/>
</dbReference>
<dbReference type="GO" id="GO:0020037">
    <property type="term" value="F:heme binding"/>
    <property type="evidence" value="ECO:0007669"/>
    <property type="project" value="InterPro"/>
</dbReference>
<dbReference type="GO" id="GO:0046872">
    <property type="term" value="F:metal ion binding"/>
    <property type="evidence" value="ECO:0007669"/>
    <property type="project" value="UniProtKB-KW"/>
</dbReference>
<comment type="catalytic activity">
    <reaction evidence="14">
        <text>(S)-lactate + 2 Fe(III)-[cytochrome c] = 2 Fe(II)-[cytochrome c] + pyruvate + 2 H(+)</text>
        <dbReference type="Rhea" id="RHEA:19909"/>
        <dbReference type="Rhea" id="RHEA-COMP:10350"/>
        <dbReference type="Rhea" id="RHEA-COMP:14399"/>
        <dbReference type="ChEBI" id="CHEBI:15361"/>
        <dbReference type="ChEBI" id="CHEBI:15378"/>
        <dbReference type="ChEBI" id="CHEBI:16651"/>
        <dbReference type="ChEBI" id="CHEBI:29033"/>
        <dbReference type="ChEBI" id="CHEBI:29034"/>
        <dbReference type="EC" id="1.1.2.3"/>
    </reaction>
    <physiologicalReaction direction="left-to-right" evidence="14">
        <dbReference type="Rhea" id="RHEA:19910"/>
    </physiologicalReaction>
</comment>
<evidence type="ECO:0000256" key="2">
    <source>
        <dbReference type="ARBA" id="ARBA00001970"/>
    </source>
</evidence>
<dbReference type="PROSITE" id="PS50255">
    <property type="entry name" value="CYTOCHROME_B5_2"/>
    <property type="match status" value="1"/>
</dbReference>
<evidence type="ECO:0000256" key="4">
    <source>
        <dbReference type="ARBA" id="ARBA00011881"/>
    </source>
</evidence>
<keyword evidence="9" id="KW-0479">Metal-binding</keyword>
<dbReference type="SUPFAM" id="SSF55856">
    <property type="entry name" value="Cytochrome b5-like heme/steroid binding domain"/>
    <property type="match status" value="1"/>
</dbReference>
<keyword evidence="25" id="KW-1185">Reference proteome</keyword>
<evidence type="ECO:0000256" key="14">
    <source>
        <dbReference type="ARBA" id="ARBA00052399"/>
    </source>
</evidence>
<evidence type="ECO:0000256" key="12">
    <source>
        <dbReference type="ARBA" id="ARBA00023004"/>
    </source>
</evidence>
<accession>A0AA38LZA8</accession>
<dbReference type="GO" id="GO:0006089">
    <property type="term" value="P:lactate metabolic process"/>
    <property type="evidence" value="ECO:0007669"/>
    <property type="project" value="TreeGrafter"/>
</dbReference>
<evidence type="ECO:0000256" key="15">
    <source>
        <dbReference type="ARBA" id="ARBA00061137"/>
    </source>
</evidence>
<keyword evidence="13" id="KW-0496">Mitochondrion</keyword>
<dbReference type="PANTHER" id="PTHR10578">
    <property type="entry name" value="S -2-HYDROXY-ACID OXIDASE-RELATED"/>
    <property type="match status" value="1"/>
</dbReference>
<comment type="subunit">
    <text evidence="4">Homotetramer.</text>
</comment>
<name>A0AA38LZA8_9TREE</name>
<keyword evidence="6" id="KW-0349">Heme</keyword>
<protein>
    <recommendedName>
        <fullName evidence="18">L-lactate dehydrogenase (cytochrome)</fullName>
        <ecNumber evidence="17">1.1.2.3</ecNumber>
    </recommendedName>
    <alternativeName>
        <fullName evidence="20">Cytochrome b2</fullName>
    </alternativeName>
    <alternativeName>
        <fullName evidence="19">Flavocytochrome b2</fullName>
    </alternativeName>
    <alternativeName>
        <fullName evidence="21">L-lactate ferricytochrome c oxidoreductase</fullName>
    </alternativeName>
</protein>
<dbReference type="CDD" id="cd02922">
    <property type="entry name" value="FCB2_FMN"/>
    <property type="match status" value="1"/>
</dbReference>
<dbReference type="Gene3D" id="3.20.20.70">
    <property type="entry name" value="Aldolase class I"/>
    <property type="match status" value="1"/>
</dbReference>
<dbReference type="PANTHER" id="PTHR10578:SF101">
    <property type="entry name" value="L-LACTATE DEHYDROGENASE (CYTOCHROME B2)"/>
    <property type="match status" value="1"/>
</dbReference>
<dbReference type="Gene3D" id="3.10.120.10">
    <property type="entry name" value="Cytochrome b5-like heme/steroid binding domain"/>
    <property type="match status" value="1"/>
</dbReference>
<evidence type="ECO:0000313" key="24">
    <source>
        <dbReference type="EMBL" id="KAI9639899.1"/>
    </source>
</evidence>
<evidence type="ECO:0000256" key="19">
    <source>
        <dbReference type="ARBA" id="ARBA00075949"/>
    </source>
</evidence>
<dbReference type="Pfam" id="PF01070">
    <property type="entry name" value="FMN_dh"/>
    <property type="match status" value="1"/>
</dbReference>
<dbReference type="SUPFAM" id="SSF51395">
    <property type="entry name" value="FMN-linked oxidoreductases"/>
    <property type="match status" value="1"/>
</dbReference>
<keyword evidence="11" id="KW-0560">Oxidoreductase</keyword>
<dbReference type="InterPro" id="IPR037396">
    <property type="entry name" value="FMN_HAD"/>
</dbReference>
<dbReference type="InterPro" id="IPR001199">
    <property type="entry name" value="Cyt_B5-like_heme/steroid-bd"/>
</dbReference>
<dbReference type="GO" id="GO:0004460">
    <property type="term" value="F:L-lactate dehydrogenase (cytochrome) activity"/>
    <property type="evidence" value="ECO:0007669"/>
    <property type="project" value="UniProtKB-EC"/>
</dbReference>
<dbReference type="InterPro" id="IPR037458">
    <property type="entry name" value="L-MDH/L-LDH_FMN-bd"/>
</dbReference>
<evidence type="ECO:0000256" key="18">
    <source>
        <dbReference type="ARBA" id="ARBA00068515"/>
    </source>
</evidence>
<evidence type="ECO:0000256" key="13">
    <source>
        <dbReference type="ARBA" id="ARBA00023128"/>
    </source>
</evidence>
<feature type="domain" description="Cytochrome b5 heme-binding" evidence="22">
    <location>
        <begin position="87"/>
        <end position="163"/>
    </location>
</feature>
<evidence type="ECO:0000256" key="6">
    <source>
        <dbReference type="ARBA" id="ARBA00022617"/>
    </source>
</evidence>
<dbReference type="EMBL" id="JAKWFO010000001">
    <property type="protein sequence ID" value="KAI9639899.1"/>
    <property type="molecule type" value="Genomic_DNA"/>
</dbReference>
<evidence type="ECO:0000256" key="17">
    <source>
        <dbReference type="ARBA" id="ARBA00066458"/>
    </source>
</evidence>
<evidence type="ECO:0000256" key="3">
    <source>
        <dbReference type="ARBA" id="ARBA00004569"/>
    </source>
</evidence>
<dbReference type="PROSITE" id="PS51349">
    <property type="entry name" value="FMN_HYDROXY_ACID_DH_2"/>
    <property type="match status" value="1"/>
</dbReference>
<evidence type="ECO:0000256" key="16">
    <source>
        <dbReference type="ARBA" id="ARBA00061589"/>
    </source>
</evidence>
<dbReference type="InterPro" id="IPR000262">
    <property type="entry name" value="FMN-dep_DH"/>
</dbReference>
<proteinExistence type="inferred from homology"/>
<evidence type="ECO:0000256" key="5">
    <source>
        <dbReference type="ARBA" id="ARBA00022448"/>
    </source>
</evidence>
<comment type="similarity">
    <text evidence="15">In the C-terminal section; belongs to the FMN-dependent alpha-hydroxy acid dehydrogenase family.</text>
</comment>
<evidence type="ECO:0000256" key="11">
    <source>
        <dbReference type="ARBA" id="ARBA00023002"/>
    </source>
</evidence>
<evidence type="ECO:0000256" key="20">
    <source>
        <dbReference type="ARBA" id="ARBA00078774"/>
    </source>
</evidence>
<comment type="subcellular location">
    <subcellularLocation>
        <location evidence="3">Mitochondrion intermembrane space</location>
    </subcellularLocation>
</comment>
<evidence type="ECO:0000256" key="21">
    <source>
        <dbReference type="ARBA" id="ARBA00078938"/>
    </source>
</evidence>
<keyword evidence="10" id="KW-0809">Transit peptide</keyword>
<dbReference type="FunFam" id="3.20.20.70:FF:000062">
    <property type="entry name" value="Cytochrome b2, mitochondrial, putative"/>
    <property type="match status" value="1"/>
</dbReference>
<keyword evidence="7" id="KW-0285">Flavoprotein</keyword>